<evidence type="ECO:0000259" key="7">
    <source>
        <dbReference type="Pfam" id="PF00082"/>
    </source>
</evidence>
<feature type="active site" description="Charge relay system" evidence="5 6">
    <location>
        <position position="172"/>
    </location>
</feature>
<dbReference type="PROSITE" id="PS00136">
    <property type="entry name" value="SUBTILASE_ASP"/>
    <property type="match status" value="1"/>
</dbReference>
<comment type="caution">
    <text evidence="8">The sequence shown here is derived from an EMBL/GenBank/DDBJ whole genome shotgun (WGS) entry which is preliminary data.</text>
</comment>
<dbReference type="EMBL" id="DXEX01000105">
    <property type="protein sequence ID" value="HIX58999.1"/>
    <property type="molecule type" value="Genomic_DNA"/>
</dbReference>
<organism evidence="8 9">
    <name type="scientific">Candidatus Blautia gallistercoris</name>
    <dbReference type="NCBI Taxonomy" id="2838490"/>
    <lineage>
        <taxon>Bacteria</taxon>
        <taxon>Bacillati</taxon>
        <taxon>Bacillota</taxon>
        <taxon>Clostridia</taxon>
        <taxon>Lachnospirales</taxon>
        <taxon>Lachnospiraceae</taxon>
        <taxon>Blautia</taxon>
    </lineage>
</organism>
<proteinExistence type="inferred from homology"/>
<dbReference type="GO" id="GO:0004252">
    <property type="term" value="F:serine-type endopeptidase activity"/>
    <property type="evidence" value="ECO:0007669"/>
    <property type="project" value="UniProtKB-UniRule"/>
</dbReference>
<dbReference type="AlphaFoldDB" id="A0A9D1WHD1"/>
<dbReference type="PROSITE" id="PS51892">
    <property type="entry name" value="SUBTILASE"/>
    <property type="match status" value="1"/>
</dbReference>
<evidence type="ECO:0000256" key="3">
    <source>
        <dbReference type="ARBA" id="ARBA00022801"/>
    </source>
</evidence>
<evidence type="ECO:0000256" key="6">
    <source>
        <dbReference type="PROSITE-ProRule" id="PRU01240"/>
    </source>
</evidence>
<protein>
    <submittedName>
        <fullName evidence="8">S8 family peptidase</fullName>
    </submittedName>
</protein>
<dbReference type="InterPro" id="IPR023827">
    <property type="entry name" value="Peptidase_S8_Asp-AS"/>
</dbReference>
<dbReference type="Pfam" id="PF00082">
    <property type="entry name" value="Peptidase_S8"/>
    <property type="match status" value="2"/>
</dbReference>
<evidence type="ECO:0000256" key="1">
    <source>
        <dbReference type="ARBA" id="ARBA00011073"/>
    </source>
</evidence>
<dbReference type="PANTHER" id="PTHR43806">
    <property type="entry name" value="PEPTIDASE S8"/>
    <property type="match status" value="1"/>
</dbReference>
<comment type="similarity">
    <text evidence="1 6">Belongs to the peptidase S8 family.</text>
</comment>
<feature type="domain" description="Peptidase S8/S53" evidence="7">
    <location>
        <begin position="97"/>
        <end position="214"/>
    </location>
</feature>
<evidence type="ECO:0000313" key="8">
    <source>
        <dbReference type="EMBL" id="HIX58999.1"/>
    </source>
</evidence>
<dbReference type="Proteomes" id="UP000886817">
    <property type="component" value="Unassembled WGS sequence"/>
</dbReference>
<keyword evidence="2 6" id="KW-0645">Protease</keyword>
<dbReference type="PIRSF" id="PIRSF037894">
    <property type="entry name" value="Subtilisin_rel_CspABC"/>
    <property type="match status" value="1"/>
</dbReference>
<sequence length="562" mass="61331">MAETQPIPPVNENYADYIVQYSKNIHGPMEYTSDANFQIIDGNFAVLYVPMAETGPPQINNYSYNSIPKCYTYMDTEGLNSSGILRLHEQPYLRLRGQGTAVAIVDSGIDYTHPAFKKGNQTRIAAIWDQSLPENGTEQVPYGREFTGEQIQAALDSGNPGELVPSVDTDGHGTFLAGIAAGSSLPASDFSGAAPEAEIIVVKLKQAKEYLRQFYLIPRDAAAYQENDIMLGIWYAIRKARERGRSLAVCIGMGTNLGAHLGGSPLARYMNNATHYTQNVVAVAAGNEGNTRNHFYGVAGEKEEQVAAELRVGENTQGFVLELWGQSPRFYSLRIQSPTGESHPVAAVRGNGTQKLTFVFVETTIEVSYVAVERESGESLFFCRFIKPAPGVWQFLVSGEYGQKMPFHLWLPAEPFINAETYFLQPSPYTTVTDPGNGADVITVTAYNDQDGSLYLGASRGYTASGYVKPDLAAPGVDILGPDTKGGFTVRSGTSIAAAQTAGAAALLFEWAIARENAPFLNGTNVKNYLIRGAARKEELTYPNPNWGYGTLDLYRVFEEFL</sequence>
<evidence type="ECO:0000256" key="5">
    <source>
        <dbReference type="PIRSR" id="PIRSR615500-1"/>
    </source>
</evidence>
<dbReference type="Gene3D" id="2.60.120.1290">
    <property type="match status" value="1"/>
</dbReference>
<keyword evidence="3 6" id="KW-0378">Hydrolase</keyword>
<name>A0A9D1WHD1_9FIRM</name>
<dbReference type="PRINTS" id="PR00723">
    <property type="entry name" value="SUBTILISIN"/>
</dbReference>
<feature type="active site" description="Charge relay system" evidence="5 6">
    <location>
        <position position="106"/>
    </location>
</feature>
<feature type="domain" description="Peptidase S8/S53" evidence="7">
    <location>
        <begin position="430"/>
        <end position="549"/>
    </location>
</feature>
<dbReference type="InterPro" id="IPR017310">
    <property type="entry name" value="Pept_S8A_subtilisin_clostridia"/>
</dbReference>
<dbReference type="InterPro" id="IPR050131">
    <property type="entry name" value="Peptidase_S8_subtilisin-like"/>
</dbReference>
<feature type="active site" description="Charge relay system" evidence="5 6">
    <location>
        <position position="495"/>
    </location>
</feature>
<gene>
    <name evidence="8" type="ORF">IAA45_04695</name>
</gene>
<dbReference type="PANTHER" id="PTHR43806:SF11">
    <property type="entry name" value="CEREVISIN-RELATED"/>
    <property type="match status" value="1"/>
</dbReference>
<dbReference type="CDD" id="cd07478">
    <property type="entry name" value="Peptidases_S8_CspA-like"/>
    <property type="match status" value="1"/>
</dbReference>
<evidence type="ECO:0000313" key="9">
    <source>
        <dbReference type="Proteomes" id="UP000886817"/>
    </source>
</evidence>
<dbReference type="GO" id="GO:0006508">
    <property type="term" value="P:proteolysis"/>
    <property type="evidence" value="ECO:0007669"/>
    <property type="project" value="UniProtKB-KW"/>
</dbReference>
<dbReference type="InterPro" id="IPR034045">
    <property type="entry name" value="Pep_S8_CspA-like"/>
</dbReference>
<reference evidence="8" key="2">
    <citation type="submission" date="2021-04" db="EMBL/GenBank/DDBJ databases">
        <authorList>
            <person name="Gilroy R."/>
        </authorList>
    </citation>
    <scope>NUCLEOTIDE SEQUENCE</scope>
    <source>
        <strain evidence="8">ChiSjej1B19-8411</strain>
    </source>
</reference>
<accession>A0A9D1WHD1</accession>
<dbReference type="InterPro" id="IPR015500">
    <property type="entry name" value="Peptidase_S8_subtilisin-rel"/>
</dbReference>
<dbReference type="InterPro" id="IPR036852">
    <property type="entry name" value="Peptidase_S8/S53_dom_sf"/>
</dbReference>
<reference evidence="8" key="1">
    <citation type="journal article" date="2021" name="PeerJ">
        <title>Extensive microbial diversity within the chicken gut microbiome revealed by metagenomics and culture.</title>
        <authorList>
            <person name="Gilroy R."/>
            <person name="Ravi A."/>
            <person name="Getino M."/>
            <person name="Pursley I."/>
            <person name="Horton D.L."/>
            <person name="Alikhan N.F."/>
            <person name="Baker D."/>
            <person name="Gharbi K."/>
            <person name="Hall N."/>
            <person name="Watson M."/>
            <person name="Adriaenssens E.M."/>
            <person name="Foster-Nyarko E."/>
            <person name="Jarju S."/>
            <person name="Secka A."/>
            <person name="Antonio M."/>
            <person name="Oren A."/>
            <person name="Chaudhuri R.R."/>
            <person name="La Ragione R."/>
            <person name="Hildebrand F."/>
            <person name="Pallen M.J."/>
        </authorList>
    </citation>
    <scope>NUCLEOTIDE SEQUENCE</scope>
    <source>
        <strain evidence="8">ChiSjej1B19-8411</strain>
    </source>
</reference>
<evidence type="ECO:0000256" key="2">
    <source>
        <dbReference type="ARBA" id="ARBA00022670"/>
    </source>
</evidence>
<dbReference type="Gene3D" id="3.40.50.200">
    <property type="entry name" value="Peptidase S8/S53 domain"/>
    <property type="match status" value="1"/>
</dbReference>
<dbReference type="InterPro" id="IPR000209">
    <property type="entry name" value="Peptidase_S8/S53_dom"/>
</dbReference>
<evidence type="ECO:0000256" key="4">
    <source>
        <dbReference type="ARBA" id="ARBA00022825"/>
    </source>
</evidence>
<dbReference type="SUPFAM" id="SSF52743">
    <property type="entry name" value="Subtilisin-like"/>
    <property type="match status" value="1"/>
</dbReference>
<keyword evidence="4 6" id="KW-0720">Serine protease</keyword>